<dbReference type="Pfam" id="PF01547">
    <property type="entry name" value="SBP_bac_1"/>
    <property type="match status" value="1"/>
</dbReference>
<keyword evidence="4" id="KW-0564">Palmitate</keyword>
<dbReference type="InterPro" id="IPR006059">
    <property type="entry name" value="SBP"/>
</dbReference>
<reference evidence="7 8" key="1">
    <citation type="submission" date="2019-02" db="EMBL/GenBank/DDBJ databases">
        <title>Draft genome sequences of novel Actinobacteria.</title>
        <authorList>
            <person name="Sahin N."/>
            <person name="Ay H."/>
            <person name="Saygin H."/>
        </authorList>
    </citation>
    <scope>NUCLEOTIDE SEQUENCE [LARGE SCALE GENOMIC DNA]</scope>
    <source>
        <strain evidence="7 8">8K307</strain>
    </source>
</reference>
<dbReference type="OrthoDB" id="2531053at2"/>
<gene>
    <name evidence="7" type="ORF">E1262_01640</name>
</gene>
<keyword evidence="2 6" id="KW-0732">Signal</keyword>
<feature type="chain" id="PRO_5038809110" evidence="6">
    <location>
        <begin position="23"/>
        <end position="449"/>
    </location>
</feature>
<dbReference type="InterPro" id="IPR050490">
    <property type="entry name" value="Bact_solute-bd_prot1"/>
</dbReference>
<evidence type="ECO:0000313" key="7">
    <source>
        <dbReference type="EMBL" id="TDD72590.1"/>
    </source>
</evidence>
<evidence type="ECO:0000256" key="4">
    <source>
        <dbReference type="ARBA" id="ARBA00023139"/>
    </source>
</evidence>
<dbReference type="EMBL" id="SMLB01000002">
    <property type="protein sequence ID" value="TDD72590.1"/>
    <property type="molecule type" value="Genomic_DNA"/>
</dbReference>
<comment type="caution">
    <text evidence="7">The sequence shown here is derived from an EMBL/GenBank/DDBJ whole genome shotgun (WGS) entry which is preliminary data.</text>
</comment>
<keyword evidence="5" id="KW-0449">Lipoprotein</keyword>
<evidence type="ECO:0000256" key="6">
    <source>
        <dbReference type="SAM" id="SignalP"/>
    </source>
</evidence>
<name>A0A4R5ALS7_9ACTN</name>
<dbReference type="RefSeq" id="WP_132101306.1">
    <property type="nucleotide sequence ID" value="NZ_SMLB01000002.1"/>
</dbReference>
<proteinExistence type="predicted"/>
<evidence type="ECO:0000256" key="1">
    <source>
        <dbReference type="ARBA" id="ARBA00022475"/>
    </source>
</evidence>
<dbReference type="AlphaFoldDB" id="A0A4R5ALS7"/>
<evidence type="ECO:0000256" key="3">
    <source>
        <dbReference type="ARBA" id="ARBA00023136"/>
    </source>
</evidence>
<protein>
    <submittedName>
        <fullName evidence="7">Extracellular solute-binding protein</fullName>
    </submittedName>
</protein>
<organism evidence="7 8">
    <name type="scientific">Jiangella aurantiaca</name>
    <dbReference type="NCBI Taxonomy" id="2530373"/>
    <lineage>
        <taxon>Bacteria</taxon>
        <taxon>Bacillati</taxon>
        <taxon>Actinomycetota</taxon>
        <taxon>Actinomycetes</taxon>
        <taxon>Jiangellales</taxon>
        <taxon>Jiangellaceae</taxon>
        <taxon>Jiangella</taxon>
    </lineage>
</organism>
<dbReference type="Proteomes" id="UP000295217">
    <property type="component" value="Unassembled WGS sequence"/>
</dbReference>
<keyword evidence="8" id="KW-1185">Reference proteome</keyword>
<keyword evidence="1" id="KW-1003">Cell membrane</keyword>
<evidence type="ECO:0000256" key="2">
    <source>
        <dbReference type="ARBA" id="ARBA00022729"/>
    </source>
</evidence>
<dbReference type="PANTHER" id="PTHR43649">
    <property type="entry name" value="ARABINOSE-BINDING PROTEIN-RELATED"/>
    <property type="match status" value="1"/>
</dbReference>
<evidence type="ECO:0000313" key="8">
    <source>
        <dbReference type="Proteomes" id="UP000295217"/>
    </source>
</evidence>
<accession>A0A4R5ALS7</accession>
<evidence type="ECO:0000256" key="5">
    <source>
        <dbReference type="ARBA" id="ARBA00023288"/>
    </source>
</evidence>
<keyword evidence="3" id="KW-0472">Membrane</keyword>
<dbReference type="PROSITE" id="PS51257">
    <property type="entry name" value="PROKAR_LIPOPROTEIN"/>
    <property type="match status" value="1"/>
</dbReference>
<dbReference type="SUPFAM" id="SSF53850">
    <property type="entry name" value="Periplasmic binding protein-like II"/>
    <property type="match status" value="1"/>
</dbReference>
<sequence>MRRTRRAAGLTVLSLAGALVLAGCSDDDTAAEGGDDQGGGGGSCEPAGEPVTLEYYSWVPGMDQVVELWNEQNPDIQVEFVTGPTGIDAYQTFFNGIEAGNAPDLAQIEYDALANFRLQDALVNLADCAGVMDAQDEFIDWTWEQVTFGENDAVYAIPQDTGPIGMWYRADLFAAAGIEPPATWEDYYEAAKVIQAQGGHIHHFSDSDVNWFLGQVWEAGGSWFSVADGEWTVDFTGPESVQVAEYWQRMLDEDLARPMASWSDEWWAALETGEVWTWVSPYWGNALIEQNAAASAGAWAVAPMPQWTEGTNAAGNWGGSTAAVTSSTEHPHEAAQFALWLNTSEEALAALNELGGLYPATTAGQQLPQLNQPEEFFGGQVIAEVFAEAAQNVNPDFPWGPTMTQTYSDIGDGFAAAINGTGTLVEALETGQQKTIEALESQAIPVAGG</sequence>
<feature type="signal peptide" evidence="6">
    <location>
        <begin position="1"/>
        <end position="22"/>
    </location>
</feature>
<dbReference type="PANTHER" id="PTHR43649:SF33">
    <property type="entry name" value="POLYGALACTURONAN_RHAMNOGALACTURONAN-BINDING PROTEIN YTCQ"/>
    <property type="match status" value="1"/>
</dbReference>
<dbReference type="Gene3D" id="3.40.190.10">
    <property type="entry name" value="Periplasmic binding protein-like II"/>
    <property type="match status" value="1"/>
</dbReference>